<protein>
    <recommendedName>
        <fullName evidence="1">DUF306 domain-containing protein</fullName>
    </recommendedName>
</protein>
<evidence type="ECO:0000313" key="2">
    <source>
        <dbReference type="EMBL" id="AEL24866.1"/>
    </source>
</evidence>
<dbReference type="KEGG" id="cmr:Cycma_1094"/>
<evidence type="ECO:0000259" key="1">
    <source>
        <dbReference type="Pfam" id="PF03724"/>
    </source>
</evidence>
<name>G0IWU8_CYCMS</name>
<proteinExistence type="predicted"/>
<sequence length="142" mass="16112">MYNQTHFTMNLYFKSSLVLLIAVFLFSCHSEPVELADHDWKVTDLSGSPASKSELAKLSLEFKDGKEIGGFAGCNNFRGGATYNQEQIQFSTLYTDNRSCKLEQLEQRFLSNLESSKQYSYYAGKLILQDESGNILVELEQL</sequence>
<reference evidence="3" key="1">
    <citation type="submission" date="2011-07" db="EMBL/GenBank/DDBJ databases">
        <title>The complete genome of Cyclobacterium marinum DSM 745.</title>
        <authorList>
            <person name="Lucas S."/>
            <person name="Han J."/>
            <person name="Lapidus A."/>
            <person name="Bruce D."/>
            <person name="Goodwin L."/>
            <person name="Pitluck S."/>
            <person name="Peters L."/>
            <person name="Kyrpides N."/>
            <person name="Mavromatis K."/>
            <person name="Ivanova N."/>
            <person name="Ovchinnikova G."/>
            <person name="Chertkov O."/>
            <person name="Detter J.C."/>
            <person name="Tapia R."/>
            <person name="Han C."/>
            <person name="Land M."/>
            <person name="Hauser L."/>
            <person name="Markowitz V."/>
            <person name="Cheng J.-F."/>
            <person name="Hugenholtz P."/>
            <person name="Woyke T."/>
            <person name="Wu D."/>
            <person name="Tindall B."/>
            <person name="Schuetze A."/>
            <person name="Brambilla E."/>
            <person name="Klenk H.-P."/>
            <person name="Eisen J.A."/>
        </authorList>
    </citation>
    <scope>NUCLEOTIDE SEQUENCE [LARGE SCALE GENOMIC DNA]</scope>
    <source>
        <strain evidence="3">ATCC 25205 / DSM 745 / LMG 13164 / NCIMB 1802</strain>
    </source>
</reference>
<dbReference type="InterPro" id="IPR005184">
    <property type="entry name" value="DUF306_Meta_HslJ"/>
</dbReference>
<dbReference type="InterPro" id="IPR053147">
    <property type="entry name" value="Hsp_HslJ-like"/>
</dbReference>
<dbReference type="PANTHER" id="PTHR35535">
    <property type="entry name" value="HEAT SHOCK PROTEIN HSLJ"/>
    <property type="match status" value="1"/>
</dbReference>
<keyword evidence="3" id="KW-1185">Reference proteome</keyword>
<dbReference type="Gene3D" id="2.40.128.270">
    <property type="match status" value="1"/>
</dbReference>
<organism evidence="2 3">
    <name type="scientific">Cyclobacterium marinum (strain ATCC 25205 / DSM 745 / LMG 13164 / NCIMB 1802)</name>
    <name type="common">Flectobacillus marinus</name>
    <dbReference type="NCBI Taxonomy" id="880070"/>
    <lineage>
        <taxon>Bacteria</taxon>
        <taxon>Pseudomonadati</taxon>
        <taxon>Bacteroidota</taxon>
        <taxon>Cytophagia</taxon>
        <taxon>Cytophagales</taxon>
        <taxon>Cyclobacteriaceae</taxon>
        <taxon>Cyclobacterium</taxon>
    </lineage>
</organism>
<dbReference type="InterPro" id="IPR038670">
    <property type="entry name" value="HslJ-like_sf"/>
</dbReference>
<dbReference type="HOGENOM" id="CLU_075808_3_2_10"/>
<dbReference type="PANTHER" id="PTHR35535:SF1">
    <property type="entry name" value="HEAT SHOCK PROTEIN HSLJ"/>
    <property type="match status" value="1"/>
</dbReference>
<dbReference type="Proteomes" id="UP000001635">
    <property type="component" value="Chromosome"/>
</dbReference>
<evidence type="ECO:0000313" key="3">
    <source>
        <dbReference type="Proteomes" id="UP000001635"/>
    </source>
</evidence>
<accession>G0IWU8</accession>
<dbReference type="AlphaFoldDB" id="G0IWU8"/>
<dbReference type="STRING" id="880070.Cycma_1094"/>
<feature type="domain" description="DUF306" evidence="1">
    <location>
        <begin position="34"/>
        <end position="137"/>
    </location>
</feature>
<gene>
    <name evidence="2" type="ordered locus">Cycma_1094</name>
</gene>
<dbReference type="EMBL" id="CP002955">
    <property type="protein sequence ID" value="AEL24866.1"/>
    <property type="molecule type" value="Genomic_DNA"/>
</dbReference>
<dbReference type="Pfam" id="PF03724">
    <property type="entry name" value="META"/>
    <property type="match status" value="1"/>
</dbReference>
<dbReference type="eggNOG" id="COG3187">
    <property type="taxonomic scope" value="Bacteria"/>
</dbReference>